<protein>
    <recommendedName>
        <fullName evidence="2">AB hydrolase-1 domain-containing protein</fullName>
    </recommendedName>
</protein>
<dbReference type="SUPFAM" id="SSF53474">
    <property type="entry name" value="alpha/beta-Hydrolases"/>
    <property type="match status" value="1"/>
</dbReference>
<name>A0A382KYZ5_9ZZZZ</name>
<feature type="non-terminal residue" evidence="1">
    <location>
        <position position="1"/>
    </location>
</feature>
<dbReference type="Gene3D" id="3.40.50.1820">
    <property type="entry name" value="alpha/beta hydrolase"/>
    <property type="match status" value="1"/>
</dbReference>
<reference evidence="1" key="1">
    <citation type="submission" date="2018-05" db="EMBL/GenBank/DDBJ databases">
        <authorList>
            <person name="Lanie J.A."/>
            <person name="Ng W.-L."/>
            <person name="Kazmierczak K.M."/>
            <person name="Andrzejewski T.M."/>
            <person name="Davidsen T.M."/>
            <person name="Wayne K.J."/>
            <person name="Tettelin H."/>
            <person name="Glass J.I."/>
            <person name="Rusch D."/>
            <person name="Podicherti R."/>
            <person name="Tsui H.-C.T."/>
            <person name="Winkler M.E."/>
        </authorList>
    </citation>
    <scope>NUCLEOTIDE SEQUENCE</scope>
</reference>
<proteinExistence type="predicted"/>
<dbReference type="EMBL" id="UINC01083232">
    <property type="protein sequence ID" value="SVC28743.1"/>
    <property type="molecule type" value="Genomic_DNA"/>
</dbReference>
<accession>A0A382KYZ5</accession>
<dbReference type="InterPro" id="IPR029058">
    <property type="entry name" value="AB_hydrolase_fold"/>
</dbReference>
<gene>
    <name evidence="1" type="ORF">METZ01_LOCUS281597</name>
</gene>
<sequence>KPFLVAFGGEERITLRMKDDFINRVPNPTVITLEGASHFVQEEVGPELASAINDFIADRPVRGFSKKEDSLDNKSIF</sequence>
<organism evidence="1">
    <name type="scientific">marine metagenome</name>
    <dbReference type="NCBI Taxonomy" id="408172"/>
    <lineage>
        <taxon>unclassified sequences</taxon>
        <taxon>metagenomes</taxon>
        <taxon>ecological metagenomes</taxon>
    </lineage>
</organism>
<dbReference type="AlphaFoldDB" id="A0A382KYZ5"/>
<evidence type="ECO:0000313" key="1">
    <source>
        <dbReference type="EMBL" id="SVC28743.1"/>
    </source>
</evidence>
<evidence type="ECO:0008006" key="2">
    <source>
        <dbReference type="Google" id="ProtNLM"/>
    </source>
</evidence>